<dbReference type="EMBL" id="JBHSXH010000009">
    <property type="protein sequence ID" value="MFC6824385.1"/>
    <property type="molecule type" value="Genomic_DNA"/>
</dbReference>
<name>A0ABD5TVJ0_9EURY</name>
<feature type="domain" description="J" evidence="3">
    <location>
        <begin position="130"/>
        <end position="181"/>
    </location>
</feature>
<evidence type="ECO:0000259" key="3">
    <source>
        <dbReference type="PROSITE" id="PS50076"/>
    </source>
</evidence>
<evidence type="ECO:0000313" key="4">
    <source>
        <dbReference type="EMBL" id="MFC6824385.1"/>
    </source>
</evidence>
<dbReference type="SMART" id="SM00271">
    <property type="entry name" value="DnaJ"/>
    <property type="match status" value="1"/>
</dbReference>
<feature type="transmembrane region" description="Helical" evidence="2">
    <location>
        <begin position="7"/>
        <end position="25"/>
    </location>
</feature>
<dbReference type="InterPro" id="IPR001623">
    <property type="entry name" value="DnaJ_domain"/>
</dbReference>
<dbReference type="InterPro" id="IPR036869">
    <property type="entry name" value="J_dom_sf"/>
</dbReference>
<keyword evidence="2" id="KW-0472">Membrane</keyword>
<dbReference type="SUPFAM" id="SSF46565">
    <property type="entry name" value="Chaperone J-domain"/>
    <property type="match status" value="1"/>
</dbReference>
<dbReference type="PANTHER" id="PTHR24074">
    <property type="entry name" value="CO-CHAPERONE PROTEIN DJLA"/>
    <property type="match status" value="1"/>
</dbReference>
<dbReference type="Proteomes" id="UP001596408">
    <property type="component" value="Unassembled WGS sequence"/>
</dbReference>
<organism evidence="4 5">
    <name type="scientific">Halopelagius fulvigenes</name>
    <dbReference type="NCBI Taxonomy" id="1198324"/>
    <lineage>
        <taxon>Archaea</taxon>
        <taxon>Methanobacteriati</taxon>
        <taxon>Methanobacteriota</taxon>
        <taxon>Stenosarchaea group</taxon>
        <taxon>Halobacteria</taxon>
        <taxon>Halobacteriales</taxon>
        <taxon>Haloferacaceae</taxon>
    </lineage>
</organism>
<dbReference type="InterPro" id="IPR050817">
    <property type="entry name" value="DjlA_DnaK_co-chaperone"/>
</dbReference>
<protein>
    <submittedName>
        <fullName evidence="4">J domain-containing protein</fullName>
    </submittedName>
</protein>
<comment type="caution">
    <text evidence="4">The sequence shown here is derived from an EMBL/GenBank/DDBJ whole genome shotgun (WGS) entry which is preliminary data.</text>
</comment>
<dbReference type="RefSeq" id="WP_379693225.1">
    <property type="nucleotide sequence ID" value="NZ_JBHSXH010000009.1"/>
</dbReference>
<reference evidence="4 5" key="1">
    <citation type="journal article" date="2019" name="Int. J. Syst. Evol. Microbiol.">
        <title>The Global Catalogue of Microorganisms (GCM) 10K type strain sequencing project: providing services to taxonomists for standard genome sequencing and annotation.</title>
        <authorList>
            <consortium name="The Broad Institute Genomics Platform"/>
            <consortium name="The Broad Institute Genome Sequencing Center for Infectious Disease"/>
            <person name="Wu L."/>
            <person name="Ma J."/>
        </authorList>
    </citation>
    <scope>NUCLEOTIDE SEQUENCE [LARGE SCALE GENOMIC DNA]</scope>
    <source>
        <strain evidence="4 5">YIM 94188</strain>
    </source>
</reference>
<gene>
    <name evidence="4" type="ORF">ACFQEV_05160</name>
</gene>
<accession>A0ABD5TVJ0</accession>
<proteinExistence type="predicted"/>
<feature type="transmembrane region" description="Helical" evidence="2">
    <location>
        <begin position="31"/>
        <end position="50"/>
    </location>
</feature>
<feature type="compositionally biased region" description="Low complexity" evidence="1">
    <location>
        <begin position="112"/>
        <end position="121"/>
    </location>
</feature>
<dbReference type="PROSITE" id="PS50076">
    <property type="entry name" value="DNAJ_2"/>
    <property type="match status" value="1"/>
</dbReference>
<dbReference type="PRINTS" id="PR00625">
    <property type="entry name" value="JDOMAIN"/>
</dbReference>
<keyword evidence="5" id="KW-1185">Reference proteome</keyword>
<dbReference type="CDD" id="cd06257">
    <property type="entry name" value="DnaJ"/>
    <property type="match status" value="1"/>
</dbReference>
<evidence type="ECO:0000256" key="2">
    <source>
        <dbReference type="SAM" id="Phobius"/>
    </source>
</evidence>
<feature type="compositionally biased region" description="Gly residues" evidence="1">
    <location>
        <begin position="78"/>
        <end position="98"/>
    </location>
</feature>
<evidence type="ECO:0000256" key="1">
    <source>
        <dbReference type="SAM" id="MobiDB-lite"/>
    </source>
</evidence>
<evidence type="ECO:0000313" key="5">
    <source>
        <dbReference type="Proteomes" id="UP001596408"/>
    </source>
</evidence>
<keyword evidence="2" id="KW-0812">Transmembrane</keyword>
<keyword evidence="2" id="KW-1133">Transmembrane helix</keyword>
<dbReference type="Gene3D" id="1.10.287.110">
    <property type="entry name" value="DnaJ domain"/>
    <property type="match status" value="1"/>
</dbReference>
<dbReference type="Pfam" id="PF00226">
    <property type="entry name" value="DnaJ"/>
    <property type="match status" value="1"/>
</dbReference>
<feature type="region of interest" description="Disordered" evidence="1">
    <location>
        <begin position="59"/>
        <end position="144"/>
    </location>
</feature>
<sequence length="181" mass="19667">MDRDRLLIGLAAVFAGLTTLFVVLALAYQPFLFAVAVPFGVVTYLLWYHASGRLEARTRTRTRRRANGDHRANDASRGPGGFEGFGPGRRAAGAGGTADAGRRTAGGRRAAGGRQRTAGPRPSNEPSKAEAYRTLGLDADATDDEVKRAYRSRVKEVHPDTDSGDEETFKRVNRAYERLSD</sequence>
<dbReference type="AlphaFoldDB" id="A0ABD5TVJ0"/>